<organism evidence="4 5">
    <name type="scientific">Lactobacillus crispatus</name>
    <dbReference type="NCBI Taxonomy" id="47770"/>
    <lineage>
        <taxon>Bacteria</taxon>
        <taxon>Bacillati</taxon>
        <taxon>Bacillota</taxon>
        <taxon>Bacilli</taxon>
        <taxon>Lactobacillales</taxon>
        <taxon>Lactobacillaceae</taxon>
        <taxon>Lactobacillus</taxon>
    </lineage>
</organism>
<dbReference type="OMA" id="GENGWHL"/>
<dbReference type="Proteomes" id="UP001230300">
    <property type="component" value="Unassembled WGS sequence"/>
</dbReference>
<protein>
    <submittedName>
        <fullName evidence="4">Uncharacterized protein</fullName>
    </submittedName>
</protein>
<sequence length="135" mass="14880">MKNQKFERENKKIILGMVIGTVVSVALLLWYIGSGSGWHLDIMQIIIALALGLVMGTLFGGLIAVSLISNKGELSSWNIWLQCLATGLVFVLLDLIFDWITKSNNGSLKTMIFSNDTLWALAFGMAMGAIFLRKK</sequence>
<name>A0A2I1WG15_9LACO</name>
<feature type="transmembrane region" description="Helical" evidence="1">
    <location>
        <begin position="12"/>
        <end position="33"/>
    </location>
</feature>
<dbReference type="AlphaFoldDB" id="A0A2I1WG15"/>
<accession>A0A2I1WG15</accession>
<feature type="transmembrane region" description="Helical" evidence="1">
    <location>
        <begin position="45"/>
        <end position="67"/>
    </location>
</feature>
<reference evidence="3" key="3">
    <citation type="submission" date="2023-05" db="EMBL/GenBank/DDBJ databases">
        <title>Cataloging the Phylogenetic Diversity of Human Bladder Bacteria.</title>
        <authorList>
            <person name="Du J."/>
        </authorList>
    </citation>
    <scope>NUCLEOTIDE SEQUENCE</scope>
    <source>
        <strain evidence="3">UMB9226</strain>
    </source>
</reference>
<evidence type="ECO:0000256" key="1">
    <source>
        <dbReference type="SAM" id="Phobius"/>
    </source>
</evidence>
<dbReference type="GeneID" id="69824171"/>
<keyword evidence="1" id="KW-1133">Transmembrane helix</keyword>
<evidence type="ECO:0000313" key="4">
    <source>
        <dbReference type="EMBL" id="QLL74799.1"/>
    </source>
</evidence>
<dbReference type="EMBL" id="JASOGN010000032">
    <property type="protein sequence ID" value="MDK6503128.1"/>
    <property type="molecule type" value="Genomic_DNA"/>
</dbReference>
<dbReference type="Proteomes" id="UP000510660">
    <property type="component" value="Chromosome"/>
</dbReference>
<dbReference type="Proteomes" id="UP001194414">
    <property type="component" value="Unassembled WGS sequence"/>
</dbReference>
<proteinExistence type="predicted"/>
<dbReference type="EMBL" id="CP047415">
    <property type="protein sequence ID" value="QLL74799.1"/>
    <property type="molecule type" value="Genomic_DNA"/>
</dbReference>
<evidence type="ECO:0000313" key="3">
    <source>
        <dbReference type="EMBL" id="MDK6503128.1"/>
    </source>
</evidence>
<dbReference type="EMBL" id="JACCPP010000026">
    <property type="protein sequence ID" value="MBI1708811.1"/>
    <property type="molecule type" value="Genomic_DNA"/>
</dbReference>
<dbReference type="RefSeq" id="WP_013086947.1">
    <property type="nucleotide sequence ID" value="NZ_CBCRTX010000008.1"/>
</dbReference>
<evidence type="ECO:0000313" key="2">
    <source>
        <dbReference type="EMBL" id="MBI1708811.1"/>
    </source>
</evidence>
<feature type="transmembrane region" description="Helical" evidence="1">
    <location>
        <begin position="112"/>
        <end position="132"/>
    </location>
</feature>
<reference evidence="4 5" key="1">
    <citation type="submission" date="2020-01" db="EMBL/GenBank/DDBJ databases">
        <title>Complete and circular genome sequences of six lactobacillus isolates from horses.</title>
        <authorList>
            <person name="Hassan H.M."/>
        </authorList>
    </citation>
    <scope>NUCLEOTIDE SEQUENCE [LARGE SCALE GENOMIC DNA]</scope>
    <source>
        <strain evidence="4 5">1D</strain>
    </source>
</reference>
<gene>
    <name evidence="4" type="ORF">GTO85_10910</name>
    <name evidence="2" type="ORF">HYQ56_1799</name>
    <name evidence="3" type="ORF">QP235_07955</name>
</gene>
<reference evidence="2" key="2">
    <citation type="submission" date="2020-07" db="EMBL/GenBank/DDBJ databases">
        <title>Comparative genomics analyses of Lactobacillus crispatus isolated from different ecological niches.</title>
        <authorList>
            <person name="Mancino W."/>
            <person name="Mancabelli L."/>
            <person name="Lugli G.A."/>
            <person name="Milani C."/>
            <person name="Viappiani A."/>
            <person name="Anzalone R."/>
            <person name="Longhi G."/>
            <person name="Ventura M."/>
            <person name="Turroni F."/>
        </authorList>
    </citation>
    <scope>NUCLEOTIDE SEQUENCE</scope>
    <source>
        <strain evidence="2">LB65</strain>
    </source>
</reference>
<keyword evidence="1" id="KW-0472">Membrane</keyword>
<evidence type="ECO:0000313" key="5">
    <source>
        <dbReference type="Proteomes" id="UP000510660"/>
    </source>
</evidence>
<keyword evidence="1" id="KW-0812">Transmembrane</keyword>
<feature type="transmembrane region" description="Helical" evidence="1">
    <location>
        <begin position="79"/>
        <end position="100"/>
    </location>
</feature>